<dbReference type="PANTHER" id="PTHR28629:SF4">
    <property type="entry name" value="TRIOKINASE_FMN CYCLASE"/>
    <property type="match status" value="1"/>
</dbReference>
<dbReference type="PROSITE" id="PS51481">
    <property type="entry name" value="DHAK"/>
    <property type="match status" value="1"/>
</dbReference>
<evidence type="ECO:0000313" key="3">
    <source>
        <dbReference type="Proteomes" id="UP000238205"/>
    </source>
</evidence>
<dbReference type="RefSeq" id="WP_281260047.1">
    <property type="nucleotide sequence ID" value="NZ_PVTO01000011.1"/>
</dbReference>
<dbReference type="InterPro" id="IPR050861">
    <property type="entry name" value="Dihydroxyacetone_Kinase"/>
</dbReference>
<evidence type="ECO:0000313" key="2">
    <source>
        <dbReference type="EMBL" id="PRY82478.1"/>
    </source>
</evidence>
<dbReference type="InterPro" id="IPR004006">
    <property type="entry name" value="DhaK_dom"/>
</dbReference>
<sequence>MTRIMEELNVVDEEVAVLVNGLGSTPQMDLYILFRRVEQILSEKGITIYRSYVGDYITSLEMGGASITVTKLTDELKELIDHPVDCPAFTQK</sequence>
<dbReference type="GO" id="GO:0019563">
    <property type="term" value="P:glycerol catabolic process"/>
    <property type="evidence" value="ECO:0007669"/>
    <property type="project" value="TreeGrafter"/>
</dbReference>
<dbReference type="GO" id="GO:0004371">
    <property type="term" value="F:glycerone kinase activity"/>
    <property type="evidence" value="ECO:0007669"/>
    <property type="project" value="InterPro"/>
</dbReference>
<dbReference type="GO" id="GO:0005829">
    <property type="term" value="C:cytosol"/>
    <property type="evidence" value="ECO:0007669"/>
    <property type="project" value="TreeGrafter"/>
</dbReference>
<name>A0A2T0W6Z5_9LACT</name>
<evidence type="ECO:0000259" key="1">
    <source>
        <dbReference type="PROSITE" id="PS51481"/>
    </source>
</evidence>
<dbReference type="Pfam" id="PF02733">
    <property type="entry name" value="Dak1"/>
    <property type="match status" value="1"/>
</dbReference>
<dbReference type="PANTHER" id="PTHR28629">
    <property type="entry name" value="TRIOKINASE/FMN CYCLASE"/>
    <property type="match status" value="1"/>
</dbReference>
<comment type="caution">
    <text evidence="2">The sequence shown here is derived from an EMBL/GenBank/DDBJ whole genome shotgun (WGS) entry which is preliminary data.</text>
</comment>
<dbReference type="Proteomes" id="UP000238205">
    <property type="component" value="Unassembled WGS sequence"/>
</dbReference>
<accession>A0A2T0W6Z5</accession>
<organism evidence="2 3">
    <name type="scientific">Alkalibacterium olivapovliticus</name>
    <dbReference type="NCBI Taxonomy" id="99907"/>
    <lineage>
        <taxon>Bacteria</taxon>
        <taxon>Bacillati</taxon>
        <taxon>Bacillota</taxon>
        <taxon>Bacilli</taxon>
        <taxon>Lactobacillales</taxon>
        <taxon>Carnobacteriaceae</taxon>
        <taxon>Alkalibacterium</taxon>
    </lineage>
</organism>
<dbReference type="SUPFAM" id="SSF82549">
    <property type="entry name" value="DAK1/DegV-like"/>
    <property type="match status" value="1"/>
</dbReference>
<dbReference type="Gene3D" id="3.30.1180.20">
    <property type="entry name" value="Dihydroxyacetone kinase, domain 2"/>
    <property type="match status" value="1"/>
</dbReference>
<dbReference type="AlphaFoldDB" id="A0A2T0W6Z5"/>
<proteinExistence type="predicted"/>
<keyword evidence="3" id="KW-1185">Reference proteome</keyword>
<reference evidence="2 3" key="1">
    <citation type="submission" date="2018-03" db="EMBL/GenBank/DDBJ databases">
        <title>Genomic Encyclopedia of Archaeal and Bacterial Type Strains, Phase II (KMG-II): from individual species to whole genera.</title>
        <authorList>
            <person name="Goeker M."/>
        </authorList>
    </citation>
    <scope>NUCLEOTIDE SEQUENCE [LARGE SCALE GENOMIC DNA]</scope>
    <source>
        <strain evidence="2 3">DSM 13175</strain>
    </source>
</reference>
<dbReference type="EMBL" id="PVTO01000011">
    <property type="protein sequence ID" value="PRY82478.1"/>
    <property type="molecule type" value="Genomic_DNA"/>
</dbReference>
<protein>
    <submittedName>
        <fullName evidence="2">Dak1 domain-containing protein</fullName>
    </submittedName>
</protein>
<feature type="domain" description="DhaK" evidence="1">
    <location>
        <begin position="1"/>
        <end position="89"/>
    </location>
</feature>
<gene>
    <name evidence="2" type="ORF">CLV38_11128</name>
</gene>